<protein>
    <submittedName>
        <fullName evidence="1">Uncharacterized protein</fullName>
    </submittedName>
</protein>
<reference evidence="1 2" key="1">
    <citation type="submission" date="2018-05" db="EMBL/GenBank/DDBJ databases">
        <title>The Hungate 1000. A catalogue of reference genomes from the rumen microbiome.</title>
        <authorList>
            <person name="Kelly W."/>
        </authorList>
    </citation>
    <scope>NUCLEOTIDE SEQUENCE [LARGE SCALE GENOMIC DNA]</scope>
    <source>
        <strain evidence="1 2">SAb67</strain>
    </source>
</reference>
<name>A0A315Y4A2_RUMFL</name>
<proteinExistence type="predicted"/>
<evidence type="ECO:0000313" key="2">
    <source>
        <dbReference type="Proteomes" id="UP000245720"/>
    </source>
</evidence>
<gene>
    <name evidence="1" type="ORF">IE37_00594</name>
</gene>
<dbReference type="RefSeq" id="WP_109725485.1">
    <property type="nucleotide sequence ID" value="NZ_QGDI01000002.1"/>
</dbReference>
<accession>A0A315Y4A2</accession>
<dbReference type="OrthoDB" id="1828948at2"/>
<dbReference type="Proteomes" id="UP000245720">
    <property type="component" value="Unassembled WGS sequence"/>
</dbReference>
<dbReference type="AlphaFoldDB" id="A0A315Y4A2"/>
<dbReference type="EMBL" id="QGDI01000002">
    <property type="protein sequence ID" value="PWJ14609.1"/>
    <property type="molecule type" value="Genomic_DNA"/>
</dbReference>
<evidence type="ECO:0000313" key="1">
    <source>
        <dbReference type="EMBL" id="PWJ14609.1"/>
    </source>
</evidence>
<organism evidence="1 2">
    <name type="scientific">Ruminococcus flavefaciens</name>
    <dbReference type="NCBI Taxonomy" id="1265"/>
    <lineage>
        <taxon>Bacteria</taxon>
        <taxon>Bacillati</taxon>
        <taxon>Bacillota</taxon>
        <taxon>Clostridia</taxon>
        <taxon>Eubacteriales</taxon>
        <taxon>Oscillospiraceae</taxon>
        <taxon>Ruminococcus</taxon>
    </lineage>
</organism>
<sequence>MMTNREGCTIYEKIVDPQTRSAAYVRHRVGALFVEDERGIGTGADRASSDEVFLSIPAASSSYLPKKDDRVALYITDAAEPPKDALTITYIGDFRHGSAAVQHIEVTAR</sequence>
<comment type="caution">
    <text evidence="1">The sequence shown here is derived from an EMBL/GenBank/DDBJ whole genome shotgun (WGS) entry which is preliminary data.</text>
</comment>